<proteinExistence type="predicted"/>
<sequence>MTTTDPHPPTPPAPSPSPAAAPVLASRRSVLLLAAAMGLLATAGLLYVLVDRPGLRAPLEAAATVMGAICTVGTLLWTVLEVRRPR</sequence>
<evidence type="ECO:0000313" key="5">
    <source>
        <dbReference type="Proteomes" id="UP000509345"/>
    </source>
</evidence>
<evidence type="ECO:0000256" key="1">
    <source>
        <dbReference type="SAM" id="MobiDB-lite"/>
    </source>
</evidence>
<feature type="region of interest" description="Disordered" evidence="1">
    <location>
        <begin position="1"/>
        <end position="20"/>
    </location>
</feature>
<dbReference type="AlphaFoldDB" id="A0A7H8N114"/>
<evidence type="ECO:0000313" key="3">
    <source>
        <dbReference type="EMBL" id="QKW47173.1"/>
    </source>
</evidence>
<evidence type="ECO:0000313" key="4">
    <source>
        <dbReference type="EMBL" id="QKW48150.1"/>
    </source>
</evidence>
<accession>A0A7H8N114</accession>
<protein>
    <submittedName>
        <fullName evidence="4">Uncharacterized protein</fullName>
    </submittedName>
</protein>
<evidence type="ECO:0000256" key="2">
    <source>
        <dbReference type="SAM" id="Phobius"/>
    </source>
</evidence>
<keyword evidence="2" id="KW-0472">Membrane</keyword>
<dbReference type="PROSITE" id="PS51318">
    <property type="entry name" value="TAT"/>
    <property type="match status" value="1"/>
</dbReference>
<name>A0A7H8N114_STRMI</name>
<dbReference type="RefSeq" id="WP_176145320.1">
    <property type="nucleotide sequence ID" value="NZ_CP054926.1"/>
</dbReference>
<feature type="transmembrane region" description="Helical" evidence="2">
    <location>
        <begin position="61"/>
        <end position="80"/>
    </location>
</feature>
<dbReference type="Proteomes" id="UP000509345">
    <property type="component" value="Plasmid unnamed2"/>
</dbReference>
<feature type="compositionally biased region" description="Pro residues" evidence="1">
    <location>
        <begin position="1"/>
        <end position="19"/>
    </location>
</feature>
<keyword evidence="2" id="KW-0812">Transmembrane</keyword>
<geneLocation type="plasmid" evidence="4 5">
    <name>unnamed2</name>
</geneLocation>
<keyword evidence="2" id="KW-1133">Transmembrane helix</keyword>
<organism evidence="4 5">
    <name type="scientific">Streptomyces microflavus</name>
    <name type="common">Streptomyces lipmanii</name>
    <dbReference type="NCBI Taxonomy" id="1919"/>
    <lineage>
        <taxon>Bacteria</taxon>
        <taxon>Bacillati</taxon>
        <taxon>Actinomycetota</taxon>
        <taxon>Actinomycetes</taxon>
        <taxon>Kitasatosporales</taxon>
        <taxon>Streptomycetaceae</taxon>
        <taxon>Streptomyces</taxon>
    </lineage>
</organism>
<dbReference type="GeneID" id="87636870"/>
<reference evidence="4 5" key="1">
    <citation type="submission" date="2020-06" db="EMBL/GenBank/DDBJ databases">
        <title>Genome mining for natural products.</title>
        <authorList>
            <person name="Zhang B."/>
            <person name="Shi J."/>
            <person name="Ge H."/>
        </authorList>
    </citation>
    <scope>NUCLEOTIDE SEQUENCE [LARGE SCALE GENOMIC DNA]</scope>
    <source>
        <strain evidence="4 5">NA06532</strain>
        <plasmid evidence="4 5">unnamed2</plasmid>
    </source>
</reference>
<dbReference type="EMBL" id="CP054926">
    <property type="protein sequence ID" value="QKW47173.1"/>
    <property type="molecule type" value="Genomic_DNA"/>
</dbReference>
<dbReference type="Proteomes" id="UP000509345">
    <property type="component" value="Chromosome"/>
</dbReference>
<gene>
    <name evidence="3" type="ORF">HUT09_34135</name>
    <name evidence="4" type="ORF">HUT09_37085</name>
</gene>
<keyword evidence="4" id="KW-0614">Plasmid</keyword>
<feature type="transmembrane region" description="Helical" evidence="2">
    <location>
        <begin position="30"/>
        <end position="49"/>
    </location>
</feature>
<dbReference type="EMBL" id="CP054928">
    <property type="protein sequence ID" value="QKW48150.1"/>
    <property type="molecule type" value="Genomic_DNA"/>
</dbReference>
<dbReference type="InterPro" id="IPR006311">
    <property type="entry name" value="TAT_signal"/>
</dbReference>